<dbReference type="EMBL" id="OA882232">
    <property type="protein sequence ID" value="CAD7274009.1"/>
    <property type="molecule type" value="Genomic_DNA"/>
</dbReference>
<dbReference type="PROSITE" id="PS51354">
    <property type="entry name" value="GLUTAREDOXIN_2"/>
    <property type="match status" value="1"/>
</dbReference>
<evidence type="ECO:0000313" key="3">
    <source>
        <dbReference type="Proteomes" id="UP000678499"/>
    </source>
</evidence>
<proteinExistence type="predicted"/>
<organism evidence="2">
    <name type="scientific">Notodromas monacha</name>
    <dbReference type="NCBI Taxonomy" id="399045"/>
    <lineage>
        <taxon>Eukaryota</taxon>
        <taxon>Metazoa</taxon>
        <taxon>Ecdysozoa</taxon>
        <taxon>Arthropoda</taxon>
        <taxon>Crustacea</taxon>
        <taxon>Oligostraca</taxon>
        <taxon>Ostracoda</taxon>
        <taxon>Podocopa</taxon>
        <taxon>Podocopida</taxon>
        <taxon>Cypridocopina</taxon>
        <taxon>Cypridoidea</taxon>
        <taxon>Cyprididae</taxon>
        <taxon>Notodromas</taxon>
    </lineage>
</organism>
<dbReference type="GO" id="GO:0005737">
    <property type="term" value="C:cytoplasm"/>
    <property type="evidence" value="ECO:0007669"/>
    <property type="project" value="TreeGrafter"/>
</dbReference>
<dbReference type="EMBL" id="CAJPEX010000195">
    <property type="protein sequence ID" value="CAG0914161.1"/>
    <property type="molecule type" value="Genomic_DNA"/>
</dbReference>
<dbReference type="SUPFAM" id="SSF52833">
    <property type="entry name" value="Thioredoxin-like"/>
    <property type="match status" value="1"/>
</dbReference>
<dbReference type="GO" id="GO:0015038">
    <property type="term" value="F:glutathione disulfide oxidoreductase activity"/>
    <property type="evidence" value="ECO:0007669"/>
    <property type="project" value="TreeGrafter"/>
</dbReference>
<dbReference type="NCBIfam" id="TIGR02180">
    <property type="entry name" value="GRX_euk"/>
    <property type="match status" value="1"/>
</dbReference>
<dbReference type="InterPro" id="IPR036249">
    <property type="entry name" value="Thioredoxin-like_sf"/>
</dbReference>
<dbReference type="AlphaFoldDB" id="A0A7R9BF51"/>
<feature type="domain" description="Glutaredoxin" evidence="1">
    <location>
        <begin position="26"/>
        <end position="88"/>
    </location>
</feature>
<name>A0A7R9BF51_9CRUS</name>
<dbReference type="InterPro" id="IPR014025">
    <property type="entry name" value="Glutaredoxin_subgr"/>
</dbReference>
<dbReference type="CDD" id="cd03419">
    <property type="entry name" value="GRX_GRXh_1_2_like"/>
    <property type="match status" value="1"/>
</dbReference>
<dbReference type="PRINTS" id="PR00160">
    <property type="entry name" value="GLUTAREDOXIN"/>
</dbReference>
<dbReference type="InterPro" id="IPR011899">
    <property type="entry name" value="Glutaredoxin_euk/vir"/>
</dbReference>
<dbReference type="PANTHER" id="PTHR45694:SF5">
    <property type="entry name" value="GLUTAREDOXIN 2"/>
    <property type="match status" value="1"/>
</dbReference>
<dbReference type="Gene3D" id="3.40.30.10">
    <property type="entry name" value="Glutaredoxin"/>
    <property type="match status" value="1"/>
</dbReference>
<reference evidence="2" key="1">
    <citation type="submission" date="2020-11" db="EMBL/GenBank/DDBJ databases">
        <authorList>
            <person name="Tran Van P."/>
        </authorList>
    </citation>
    <scope>NUCLEOTIDE SEQUENCE</scope>
</reference>
<accession>A0A7R9BF51</accession>
<gene>
    <name evidence="2" type="ORF">NMOB1V02_LOCUS1867</name>
</gene>
<dbReference type="InterPro" id="IPR002109">
    <property type="entry name" value="Glutaredoxin"/>
</dbReference>
<sequence>MAAIPRVCQSLSPADKVQCLITQEKVVIFAKPTCGFCRRARSVFEDMRQPYIWVDLTQEKDGAEIQSVLAGLTGARTVPRVFVQGKCIGGGSETEAMFKSGVLQQLLS</sequence>
<keyword evidence="3" id="KW-1185">Reference proteome</keyword>
<dbReference type="Pfam" id="PF00462">
    <property type="entry name" value="Glutaredoxin"/>
    <property type="match status" value="1"/>
</dbReference>
<protein>
    <recommendedName>
        <fullName evidence="1">Glutaredoxin domain-containing protein</fullName>
    </recommendedName>
</protein>
<dbReference type="OrthoDB" id="418495at2759"/>
<evidence type="ECO:0000313" key="2">
    <source>
        <dbReference type="EMBL" id="CAD7274009.1"/>
    </source>
</evidence>
<evidence type="ECO:0000259" key="1">
    <source>
        <dbReference type="Pfam" id="PF00462"/>
    </source>
</evidence>
<dbReference type="Proteomes" id="UP000678499">
    <property type="component" value="Unassembled WGS sequence"/>
</dbReference>
<dbReference type="PANTHER" id="PTHR45694">
    <property type="entry name" value="GLUTAREDOXIN 2"/>
    <property type="match status" value="1"/>
</dbReference>
<dbReference type="GO" id="GO:0034599">
    <property type="term" value="P:cellular response to oxidative stress"/>
    <property type="evidence" value="ECO:0007669"/>
    <property type="project" value="TreeGrafter"/>
</dbReference>